<keyword evidence="2" id="KW-0732">Signal</keyword>
<evidence type="ECO:0000256" key="2">
    <source>
        <dbReference type="SAM" id="SignalP"/>
    </source>
</evidence>
<proteinExistence type="predicted"/>
<keyword evidence="1" id="KW-0472">Membrane</keyword>
<keyword evidence="4" id="KW-1185">Reference proteome</keyword>
<accession>A0AAU9U0F2</accession>
<reference evidence="3" key="1">
    <citation type="submission" date="2022-03" db="EMBL/GenBank/DDBJ databases">
        <authorList>
            <person name="Tunstrom K."/>
        </authorList>
    </citation>
    <scope>NUCLEOTIDE SEQUENCE</scope>
</reference>
<evidence type="ECO:0000256" key="1">
    <source>
        <dbReference type="SAM" id="Phobius"/>
    </source>
</evidence>
<name>A0AAU9U0F2_EUPED</name>
<organism evidence="3 4">
    <name type="scientific">Euphydryas editha</name>
    <name type="common">Edith's checkerspot</name>
    <dbReference type="NCBI Taxonomy" id="104508"/>
    <lineage>
        <taxon>Eukaryota</taxon>
        <taxon>Metazoa</taxon>
        <taxon>Ecdysozoa</taxon>
        <taxon>Arthropoda</taxon>
        <taxon>Hexapoda</taxon>
        <taxon>Insecta</taxon>
        <taxon>Pterygota</taxon>
        <taxon>Neoptera</taxon>
        <taxon>Endopterygota</taxon>
        <taxon>Lepidoptera</taxon>
        <taxon>Glossata</taxon>
        <taxon>Ditrysia</taxon>
        <taxon>Papilionoidea</taxon>
        <taxon>Nymphalidae</taxon>
        <taxon>Nymphalinae</taxon>
        <taxon>Euphydryas</taxon>
    </lineage>
</organism>
<dbReference type="EMBL" id="CAKOGL010000012">
    <property type="protein sequence ID" value="CAH2092785.1"/>
    <property type="molecule type" value="Genomic_DNA"/>
</dbReference>
<keyword evidence="1" id="KW-0812">Transmembrane</keyword>
<comment type="caution">
    <text evidence="3">The sequence shown here is derived from an EMBL/GenBank/DDBJ whole genome shotgun (WGS) entry which is preliminary data.</text>
</comment>
<feature type="chain" id="PRO_5043347705" evidence="2">
    <location>
        <begin position="22"/>
        <end position="130"/>
    </location>
</feature>
<feature type="transmembrane region" description="Helical" evidence="1">
    <location>
        <begin position="29"/>
        <end position="46"/>
    </location>
</feature>
<sequence length="130" mass="14680">MAVYNVAFVFALCCVVTQAQGQTFSQTMVVYNVAFVFALCCVVTQAQRPFYAGMRPIGFPVSKTNVFSNRFGEDAGLPIEAKGDGNLIQRLNSLPADRQPFWYLNWRHYDALRKNPQTYPTRPNVFANSK</sequence>
<dbReference type="Proteomes" id="UP001153954">
    <property type="component" value="Unassembled WGS sequence"/>
</dbReference>
<protein>
    <submittedName>
        <fullName evidence="3">Uncharacterized protein</fullName>
    </submittedName>
</protein>
<evidence type="ECO:0000313" key="4">
    <source>
        <dbReference type="Proteomes" id="UP001153954"/>
    </source>
</evidence>
<feature type="signal peptide" evidence="2">
    <location>
        <begin position="1"/>
        <end position="21"/>
    </location>
</feature>
<dbReference type="AlphaFoldDB" id="A0AAU9U0F2"/>
<gene>
    <name evidence="3" type="ORF">EEDITHA_LOCUS8511</name>
</gene>
<keyword evidence="1" id="KW-1133">Transmembrane helix</keyword>
<evidence type="ECO:0000313" key="3">
    <source>
        <dbReference type="EMBL" id="CAH2092785.1"/>
    </source>
</evidence>